<reference evidence="7" key="1">
    <citation type="submission" date="2021-01" db="EMBL/GenBank/DDBJ databases">
        <authorList>
            <person name="Corre E."/>
            <person name="Pelletier E."/>
            <person name="Niang G."/>
            <person name="Scheremetjew M."/>
            <person name="Finn R."/>
            <person name="Kale V."/>
            <person name="Holt S."/>
            <person name="Cochrane G."/>
            <person name="Meng A."/>
            <person name="Brown T."/>
            <person name="Cohen L."/>
        </authorList>
    </citation>
    <scope>NUCLEOTIDE SEQUENCE</scope>
    <source>
        <strain evidence="7">308</strain>
    </source>
</reference>
<dbReference type="EMBL" id="HBFR01037514">
    <property type="protein sequence ID" value="CAD8900122.1"/>
    <property type="molecule type" value="Transcribed_RNA"/>
</dbReference>
<feature type="binding site" evidence="6">
    <location>
        <position position="47"/>
    </location>
    <ligand>
        <name>Mg(2+)</name>
        <dbReference type="ChEBI" id="CHEBI:18420"/>
    </ligand>
</feature>
<dbReference type="GO" id="GO:0005525">
    <property type="term" value="F:GTP binding"/>
    <property type="evidence" value="ECO:0007669"/>
    <property type="project" value="UniProtKB-KW"/>
</dbReference>
<feature type="binding site" evidence="5">
    <location>
        <position position="350"/>
    </location>
    <ligand>
        <name>GTP</name>
        <dbReference type="ChEBI" id="CHEBI:37565"/>
    </ligand>
</feature>
<accession>A0A7S1BWI4</accession>
<feature type="binding site" evidence="5">
    <location>
        <begin position="221"/>
        <end position="225"/>
    </location>
    <ligand>
        <name>GTP</name>
        <dbReference type="ChEBI" id="CHEBI:37565"/>
    </ligand>
</feature>
<name>A0A7S1BWI4_9STRA</name>
<evidence type="ECO:0000256" key="4">
    <source>
        <dbReference type="ARBA" id="ARBA00023224"/>
    </source>
</evidence>
<dbReference type="PANTHER" id="PTHR10218:SF302">
    <property type="entry name" value="GUANINE NUCLEOTIDE-BINDING PROTEIN ALPHA-5 SUBUNIT"/>
    <property type="match status" value="1"/>
</dbReference>
<dbReference type="Pfam" id="PF00503">
    <property type="entry name" value="G-alpha"/>
    <property type="match status" value="1"/>
</dbReference>
<dbReference type="FunFam" id="3.40.50.300:FF:000692">
    <property type="entry name" value="Guanine nucleotide-binding protein subunit alpha"/>
    <property type="match status" value="1"/>
</dbReference>
<dbReference type="InterPro" id="IPR027417">
    <property type="entry name" value="P-loop_NTPase"/>
</dbReference>
<keyword evidence="2 5" id="KW-0547">Nucleotide-binding</keyword>
<dbReference type="InterPro" id="IPR011025">
    <property type="entry name" value="GproteinA_insert"/>
</dbReference>
<dbReference type="Gene3D" id="3.40.50.300">
    <property type="entry name" value="P-loop containing nucleotide triphosphate hydrolases"/>
    <property type="match status" value="1"/>
</dbReference>
<feature type="binding site" evidence="6">
    <location>
        <position position="202"/>
    </location>
    <ligand>
        <name>Mg(2+)</name>
        <dbReference type="ChEBI" id="CHEBI:18420"/>
    </ligand>
</feature>
<keyword evidence="3 5" id="KW-0342">GTP-binding</keyword>
<gene>
    <name evidence="7" type="ORF">CHYS00102_LOCUS27339</name>
</gene>
<dbReference type="GO" id="GO:0001664">
    <property type="term" value="F:G protein-coupled receptor binding"/>
    <property type="evidence" value="ECO:0007669"/>
    <property type="project" value="TreeGrafter"/>
</dbReference>
<dbReference type="SMART" id="SM00275">
    <property type="entry name" value="G_alpha"/>
    <property type="match status" value="1"/>
</dbReference>
<feature type="binding site" evidence="5">
    <location>
        <begin position="290"/>
        <end position="293"/>
    </location>
    <ligand>
        <name>GTP</name>
        <dbReference type="ChEBI" id="CHEBI:37565"/>
    </ligand>
</feature>
<dbReference type="GO" id="GO:0031683">
    <property type="term" value="F:G-protein beta/gamma-subunit complex binding"/>
    <property type="evidence" value="ECO:0007669"/>
    <property type="project" value="InterPro"/>
</dbReference>
<dbReference type="SUPFAM" id="SSF47895">
    <property type="entry name" value="Transducin (alpha subunit), insertion domain"/>
    <property type="match status" value="1"/>
</dbReference>
<evidence type="ECO:0000256" key="5">
    <source>
        <dbReference type="PIRSR" id="PIRSR601019-1"/>
    </source>
</evidence>
<evidence type="ECO:0000313" key="7">
    <source>
        <dbReference type="EMBL" id="CAD8900122.1"/>
    </source>
</evidence>
<evidence type="ECO:0000256" key="1">
    <source>
        <dbReference type="ARBA" id="ARBA00022723"/>
    </source>
</evidence>
<dbReference type="PANTHER" id="PTHR10218">
    <property type="entry name" value="GTP-BINDING PROTEIN ALPHA SUBUNIT"/>
    <property type="match status" value="1"/>
</dbReference>
<evidence type="ECO:0000256" key="2">
    <source>
        <dbReference type="ARBA" id="ARBA00022741"/>
    </source>
</evidence>
<dbReference type="CDD" id="cd00066">
    <property type="entry name" value="G-alpha"/>
    <property type="match status" value="1"/>
</dbReference>
<dbReference type="GO" id="GO:0046872">
    <property type="term" value="F:metal ion binding"/>
    <property type="evidence" value="ECO:0007669"/>
    <property type="project" value="UniProtKB-KW"/>
</dbReference>
<keyword evidence="6" id="KW-0460">Magnesium</keyword>
<dbReference type="GO" id="GO:0005834">
    <property type="term" value="C:heterotrimeric G-protein complex"/>
    <property type="evidence" value="ECO:0007669"/>
    <property type="project" value="TreeGrafter"/>
</dbReference>
<dbReference type="GO" id="GO:0007188">
    <property type="term" value="P:adenylate cyclase-modulating G protein-coupled receptor signaling pathway"/>
    <property type="evidence" value="ECO:0007669"/>
    <property type="project" value="TreeGrafter"/>
</dbReference>
<organism evidence="7">
    <name type="scientific">Corethron hystrix</name>
    <dbReference type="NCBI Taxonomy" id="216773"/>
    <lineage>
        <taxon>Eukaryota</taxon>
        <taxon>Sar</taxon>
        <taxon>Stramenopiles</taxon>
        <taxon>Ochrophyta</taxon>
        <taxon>Bacillariophyta</taxon>
        <taxon>Coscinodiscophyceae</taxon>
        <taxon>Corethrophycidae</taxon>
        <taxon>Corethrales</taxon>
        <taxon>Corethraceae</taxon>
        <taxon>Corethron</taxon>
    </lineage>
</organism>
<proteinExistence type="predicted"/>
<dbReference type="AlphaFoldDB" id="A0A7S1BWI4"/>
<dbReference type="Gene3D" id="1.10.400.10">
    <property type="entry name" value="GI Alpha 1, domain 2-like"/>
    <property type="match status" value="1"/>
</dbReference>
<keyword evidence="1 6" id="KW-0479">Metal-binding</keyword>
<dbReference type="GO" id="GO:0005737">
    <property type="term" value="C:cytoplasm"/>
    <property type="evidence" value="ECO:0007669"/>
    <property type="project" value="TreeGrafter"/>
</dbReference>
<keyword evidence="4" id="KW-0807">Transducer</keyword>
<dbReference type="PROSITE" id="PS51882">
    <property type="entry name" value="G_ALPHA"/>
    <property type="match status" value="1"/>
</dbReference>
<evidence type="ECO:0000256" key="6">
    <source>
        <dbReference type="PIRSR" id="PIRSR601019-2"/>
    </source>
</evidence>
<protein>
    <submittedName>
        <fullName evidence="7">Uncharacterized protein</fullName>
    </submittedName>
</protein>
<dbReference type="InterPro" id="IPR001019">
    <property type="entry name" value="Gprotein_alpha_su"/>
</dbReference>
<dbReference type="SUPFAM" id="SSF52540">
    <property type="entry name" value="P-loop containing nucleoside triphosphate hydrolases"/>
    <property type="match status" value="1"/>
</dbReference>
<sequence>MGPCQSAPSDPKTANNKKIEAELQNAAGKESKKMKFLLLGAGESGKSTIFKQLRLIHGSPRSTEDLKMFAGVVRANIIVLTKRMVSLIDQLELVEKFSNEERTAYDAILAGVSKVSNSPPTSQAQRVQMEIKLAIYDSDLCVAMKDQIKILFNSKVMETAWLSRAKVNAIDNHRLFVDQIDTIVAPDYLPTNEHIVNSRMRTTNVVMNEYDIDGVRFEIYDVGGQRTERRKWMPYFDDVDGILFVAALSEYDQMLAEAKRTNRMTETIGLFRTIANTPAFKGTPFMLFLNKNDLFEEKIKVSNPKDIEAFADYNGSSYEEGLNYFKKKFEKSVDDIDGFDTRLYVHVTNATDKGNVEFVWKAARNIVLDQVNNYFKIYFFS</sequence>
<evidence type="ECO:0000256" key="3">
    <source>
        <dbReference type="ARBA" id="ARBA00023134"/>
    </source>
</evidence>
<feature type="binding site" evidence="5">
    <location>
        <begin position="43"/>
        <end position="48"/>
    </location>
    <ligand>
        <name>GTP</name>
        <dbReference type="ChEBI" id="CHEBI:37565"/>
    </ligand>
</feature>
<dbReference type="GO" id="GO:0003924">
    <property type="term" value="F:GTPase activity"/>
    <property type="evidence" value="ECO:0007669"/>
    <property type="project" value="InterPro"/>
</dbReference>
<dbReference type="PRINTS" id="PR00318">
    <property type="entry name" value="GPROTEINA"/>
</dbReference>